<reference evidence="3" key="1">
    <citation type="submission" date="2024-05" db="EMBL/GenBank/DDBJ databases">
        <title>Alkalihalobacillus sp. strain MEB203 novel alkaliphilic bacterium from Lonar Lake, India.</title>
        <authorList>
            <person name="Joshi A."/>
            <person name="Thite S."/>
            <person name="Mengade P."/>
        </authorList>
    </citation>
    <scope>NUCLEOTIDE SEQUENCE</scope>
    <source>
        <strain evidence="3">MEB 203</strain>
    </source>
</reference>
<keyword evidence="4" id="KW-1185">Reference proteome</keyword>
<dbReference type="Pfam" id="PF00378">
    <property type="entry name" value="ECH_1"/>
    <property type="match status" value="1"/>
</dbReference>
<evidence type="ECO:0000313" key="3">
    <source>
        <dbReference type="EMBL" id="MDE5414643.1"/>
    </source>
</evidence>
<protein>
    <submittedName>
        <fullName evidence="3">Enoyl-CoA hydratase/isomerase family protein</fullName>
    </submittedName>
</protein>
<dbReference type="InterPro" id="IPR014748">
    <property type="entry name" value="Enoyl-CoA_hydra_C"/>
</dbReference>
<dbReference type="CDD" id="cd06558">
    <property type="entry name" value="crotonase-like"/>
    <property type="match status" value="1"/>
</dbReference>
<comment type="caution">
    <text evidence="3">The sequence shown here is derived from an EMBL/GenBank/DDBJ whole genome shotgun (WGS) entry which is preliminary data.</text>
</comment>
<evidence type="ECO:0000313" key="4">
    <source>
        <dbReference type="Proteomes" id="UP001148125"/>
    </source>
</evidence>
<proteinExistence type="inferred from homology"/>
<dbReference type="InterPro" id="IPR018376">
    <property type="entry name" value="Enoyl-CoA_hyd/isom_CS"/>
</dbReference>
<sequence>MEQKTVTYEVQQNVATISLNRPAVKNAINSDMHRELYSAFVQANEDSDVRVIVLTGSGDAFSSGADLKSVATEKLGDIDYGDYLKETYNKLLLYMDTIQKPTVAYINGIAVGAGLSLALACDFRIAEYDAKMGISFLKIGLVPDAGASYYLPRLVGVGKALEMSLGEPISAEEAYRIGLVHKIGQPEEFVQQLLTLPTTAYGLMKNVMASSYEHTLAEVLQMEEEAQTTAGKTKEHTMAVQRFLTK</sequence>
<dbReference type="PROSITE" id="PS00166">
    <property type="entry name" value="ENOYL_COA_HYDRATASE"/>
    <property type="match status" value="1"/>
</dbReference>
<dbReference type="RefSeq" id="WP_275119257.1">
    <property type="nucleotide sequence ID" value="NZ_JAOTPO010000010.1"/>
</dbReference>
<organism evidence="3 4">
    <name type="scientific">Alkalihalobacterium chitinilyticum</name>
    <dbReference type="NCBI Taxonomy" id="2980103"/>
    <lineage>
        <taxon>Bacteria</taxon>
        <taxon>Bacillati</taxon>
        <taxon>Bacillota</taxon>
        <taxon>Bacilli</taxon>
        <taxon>Bacillales</taxon>
        <taxon>Bacillaceae</taxon>
        <taxon>Alkalihalobacterium</taxon>
    </lineage>
</organism>
<evidence type="ECO:0000256" key="1">
    <source>
        <dbReference type="ARBA" id="ARBA00005254"/>
    </source>
</evidence>
<evidence type="ECO:0000256" key="2">
    <source>
        <dbReference type="RuleBase" id="RU003707"/>
    </source>
</evidence>
<dbReference type="InterPro" id="IPR001753">
    <property type="entry name" value="Enoyl-CoA_hydra/iso"/>
</dbReference>
<name>A0ABT5VJM0_9BACI</name>
<dbReference type="Gene3D" id="1.10.12.10">
    <property type="entry name" value="Lyase 2-enoyl-coa Hydratase, Chain A, domain 2"/>
    <property type="match status" value="1"/>
</dbReference>
<dbReference type="InterPro" id="IPR029045">
    <property type="entry name" value="ClpP/crotonase-like_dom_sf"/>
</dbReference>
<comment type="similarity">
    <text evidence="1 2">Belongs to the enoyl-CoA hydratase/isomerase family.</text>
</comment>
<gene>
    <name evidence="3" type="ORF">N7Z68_14790</name>
</gene>
<dbReference type="Gene3D" id="3.90.226.10">
    <property type="entry name" value="2-enoyl-CoA Hydratase, Chain A, domain 1"/>
    <property type="match status" value="1"/>
</dbReference>
<dbReference type="EMBL" id="JAOTPO010000010">
    <property type="protein sequence ID" value="MDE5414643.1"/>
    <property type="molecule type" value="Genomic_DNA"/>
</dbReference>
<dbReference type="SUPFAM" id="SSF52096">
    <property type="entry name" value="ClpP/crotonase"/>
    <property type="match status" value="1"/>
</dbReference>
<dbReference type="PANTHER" id="PTHR43802:SF1">
    <property type="entry name" value="IP11341P-RELATED"/>
    <property type="match status" value="1"/>
</dbReference>
<dbReference type="Proteomes" id="UP001148125">
    <property type="component" value="Unassembled WGS sequence"/>
</dbReference>
<dbReference type="PANTHER" id="PTHR43802">
    <property type="entry name" value="ENOYL-COA HYDRATASE"/>
    <property type="match status" value="1"/>
</dbReference>
<accession>A0ABT5VJM0</accession>